<dbReference type="InterPro" id="IPR050399">
    <property type="entry name" value="HPr"/>
</dbReference>
<evidence type="ECO:0000256" key="1">
    <source>
        <dbReference type="ARBA" id="ARBA00003681"/>
    </source>
</evidence>
<reference evidence="7" key="1">
    <citation type="submission" date="2020-08" db="EMBL/GenBank/DDBJ databases">
        <title>Genome public.</title>
        <authorList>
            <person name="Liu C."/>
            <person name="Sun Q."/>
        </authorList>
    </citation>
    <scope>NUCLEOTIDE SEQUENCE</scope>
    <source>
        <strain evidence="7">NSJ-23</strain>
    </source>
</reference>
<evidence type="ECO:0000259" key="6">
    <source>
        <dbReference type="PROSITE" id="PS51350"/>
    </source>
</evidence>
<comment type="function">
    <text evidence="1">General (non sugar-specific) component of the phosphoenolpyruvate-dependent sugar phosphotransferase system (sugar PTS). This major carbohydrate active-transport system catalyzes the phosphorylation of incoming sugar substrates concomitantly with their translocation across the cell membrane. The phosphoryl group from phosphoenolpyruvate (PEP) is transferred to the phosphoryl carrier protein HPr by enzyme I. Phospho-HPr then transfers it to the PTS EIIA domain.</text>
</comment>
<dbReference type="InterPro" id="IPR000032">
    <property type="entry name" value="HPr-like"/>
</dbReference>
<evidence type="ECO:0000256" key="3">
    <source>
        <dbReference type="ARBA" id="ARBA00022448"/>
    </source>
</evidence>
<keyword evidence="8" id="KW-1185">Reference proteome</keyword>
<evidence type="ECO:0000256" key="5">
    <source>
        <dbReference type="ARBA" id="ARBA00033055"/>
    </source>
</evidence>
<dbReference type="NCBIfam" id="TIGR01003">
    <property type="entry name" value="PTS_HPr_family"/>
    <property type="match status" value="1"/>
</dbReference>
<dbReference type="InterPro" id="IPR035895">
    <property type="entry name" value="HPr-like_sf"/>
</dbReference>
<name>A0A8J6M852_9FIRM</name>
<evidence type="ECO:0000256" key="4">
    <source>
        <dbReference type="ARBA" id="ARBA00022597"/>
    </source>
</evidence>
<dbReference type="CDD" id="cd00367">
    <property type="entry name" value="PTS-HPr_like"/>
    <property type="match status" value="1"/>
</dbReference>
<dbReference type="AlphaFoldDB" id="A0A8J6M852"/>
<sequence length="91" mass="9901">MYEKETTIRNETGLHARPASEFVKCALQYASRLTIQRTVGEPPKMNNAKSMVTLLTQGLACGERVQICGDGPDEQEAVDTLVALIDSGFGE</sequence>
<dbReference type="PANTHER" id="PTHR33705">
    <property type="entry name" value="PHOSPHOCARRIER PROTEIN HPR"/>
    <property type="match status" value="1"/>
</dbReference>
<dbReference type="SUPFAM" id="SSF55594">
    <property type="entry name" value="HPr-like"/>
    <property type="match status" value="1"/>
</dbReference>
<keyword evidence="4" id="KW-0762">Sugar transport</keyword>
<dbReference type="PANTHER" id="PTHR33705:SF1">
    <property type="entry name" value="PHOSPHOCARRIER PROTEIN HPR"/>
    <property type="match status" value="1"/>
</dbReference>
<dbReference type="PRINTS" id="PR00107">
    <property type="entry name" value="PHOSPHOCPHPR"/>
</dbReference>
<proteinExistence type="predicted"/>
<evidence type="ECO:0000256" key="2">
    <source>
        <dbReference type="ARBA" id="ARBA00020422"/>
    </source>
</evidence>
<dbReference type="Pfam" id="PF00381">
    <property type="entry name" value="PTS-HPr"/>
    <property type="match status" value="1"/>
</dbReference>
<evidence type="ECO:0000313" key="7">
    <source>
        <dbReference type="EMBL" id="MBC5722437.1"/>
    </source>
</evidence>
<dbReference type="Gene3D" id="3.30.1340.10">
    <property type="entry name" value="HPr-like"/>
    <property type="match status" value="1"/>
</dbReference>
<dbReference type="Proteomes" id="UP000628736">
    <property type="component" value="Unassembled WGS sequence"/>
</dbReference>
<dbReference type="PROSITE" id="PS00369">
    <property type="entry name" value="PTS_HPR_HIS"/>
    <property type="match status" value="1"/>
</dbReference>
<gene>
    <name evidence="7" type="ORF">H8S11_06390</name>
</gene>
<comment type="caution">
    <text evidence="7">The sequence shown here is derived from an EMBL/GenBank/DDBJ whole genome shotgun (WGS) entry which is preliminary data.</text>
</comment>
<evidence type="ECO:0000313" key="8">
    <source>
        <dbReference type="Proteomes" id="UP000628736"/>
    </source>
</evidence>
<organism evidence="7 8">
    <name type="scientific">Flintibacter hominis</name>
    <dbReference type="NCBI Taxonomy" id="2763048"/>
    <lineage>
        <taxon>Bacteria</taxon>
        <taxon>Bacillati</taxon>
        <taxon>Bacillota</taxon>
        <taxon>Clostridia</taxon>
        <taxon>Eubacteriales</taxon>
        <taxon>Flintibacter</taxon>
    </lineage>
</organism>
<dbReference type="PROSITE" id="PS51350">
    <property type="entry name" value="PTS_HPR_DOM"/>
    <property type="match status" value="1"/>
</dbReference>
<keyword evidence="3" id="KW-0813">Transport</keyword>
<dbReference type="EMBL" id="JACOPO010000003">
    <property type="protein sequence ID" value="MBC5722437.1"/>
    <property type="molecule type" value="Genomic_DNA"/>
</dbReference>
<accession>A0A8J6M852</accession>
<dbReference type="RefSeq" id="WP_186852567.1">
    <property type="nucleotide sequence ID" value="NZ_JACOPO010000003.1"/>
</dbReference>
<protein>
    <recommendedName>
        <fullName evidence="2">Phosphocarrier protein HPr</fullName>
    </recommendedName>
    <alternativeName>
        <fullName evidence="5">Histidine-containing protein</fullName>
    </alternativeName>
</protein>
<feature type="domain" description="HPr" evidence="6">
    <location>
        <begin position="1"/>
        <end position="91"/>
    </location>
</feature>
<dbReference type="InterPro" id="IPR001020">
    <property type="entry name" value="PTS_HPr_His_P_site"/>
</dbReference>